<proteinExistence type="predicted"/>
<keyword evidence="2" id="KW-0472">Membrane</keyword>
<sequence length="217" mass="23785">MSPAGAAPVSQSYSTPVRNPLVTPQLTYVTPYGIDSGRRQRDRERDQEDDSGVAISLGDASIQLGGRPRKKLHHHKGPPRGRLVKDTIIRERSPGARSAPPVGVVRDTLVREVLYDQFKDDYAKLFYKGALLIGALALLPAAATVPLAAGRRRRSLFDAEVAAGAELPAELRRQLGAALPELAQLDTSECLQRELCRALRQVEASPYRDSFLLYYAV</sequence>
<keyword evidence="2" id="KW-1133">Transmembrane helix</keyword>
<gene>
    <name evidence="3" type="ORF">FJT64_019694</name>
</gene>
<evidence type="ECO:0000313" key="3">
    <source>
        <dbReference type="EMBL" id="KAF0309164.1"/>
    </source>
</evidence>
<comment type="caution">
    <text evidence="3">The sequence shown here is derived from an EMBL/GenBank/DDBJ whole genome shotgun (WGS) entry which is preliminary data.</text>
</comment>
<evidence type="ECO:0000256" key="2">
    <source>
        <dbReference type="SAM" id="Phobius"/>
    </source>
</evidence>
<dbReference type="EMBL" id="VIIS01000429">
    <property type="protein sequence ID" value="KAF0309164.1"/>
    <property type="molecule type" value="Genomic_DNA"/>
</dbReference>
<protein>
    <submittedName>
        <fullName evidence="3">Uncharacterized protein</fullName>
    </submittedName>
</protein>
<feature type="transmembrane region" description="Helical" evidence="2">
    <location>
        <begin position="125"/>
        <end position="149"/>
    </location>
</feature>
<dbReference type="OrthoDB" id="6380485at2759"/>
<name>A0A6A4WZ87_AMPAM</name>
<reference evidence="3 4" key="1">
    <citation type="submission" date="2019-07" db="EMBL/GenBank/DDBJ databases">
        <title>Draft genome assembly of a fouling barnacle, Amphibalanus amphitrite (Darwin, 1854): The first reference genome for Thecostraca.</title>
        <authorList>
            <person name="Kim W."/>
        </authorList>
    </citation>
    <scope>NUCLEOTIDE SEQUENCE [LARGE SCALE GENOMIC DNA]</scope>
    <source>
        <strain evidence="3">SNU_AA5</strain>
        <tissue evidence="3">Soma without cirri and trophi</tissue>
    </source>
</reference>
<feature type="region of interest" description="Disordered" evidence="1">
    <location>
        <begin position="1"/>
        <end position="53"/>
    </location>
</feature>
<accession>A0A6A4WZ87</accession>
<evidence type="ECO:0000313" key="4">
    <source>
        <dbReference type="Proteomes" id="UP000440578"/>
    </source>
</evidence>
<dbReference type="Proteomes" id="UP000440578">
    <property type="component" value="Unassembled WGS sequence"/>
</dbReference>
<keyword evidence="2" id="KW-0812">Transmembrane</keyword>
<organism evidence="3 4">
    <name type="scientific">Amphibalanus amphitrite</name>
    <name type="common">Striped barnacle</name>
    <name type="synonym">Balanus amphitrite</name>
    <dbReference type="NCBI Taxonomy" id="1232801"/>
    <lineage>
        <taxon>Eukaryota</taxon>
        <taxon>Metazoa</taxon>
        <taxon>Ecdysozoa</taxon>
        <taxon>Arthropoda</taxon>
        <taxon>Crustacea</taxon>
        <taxon>Multicrustacea</taxon>
        <taxon>Cirripedia</taxon>
        <taxon>Thoracica</taxon>
        <taxon>Thoracicalcarea</taxon>
        <taxon>Balanomorpha</taxon>
        <taxon>Balanoidea</taxon>
        <taxon>Balanidae</taxon>
        <taxon>Amphibalaninae</taxon>
        <taxon>Amphibalanus</taxon>
    </lineage>
</organism>
<dbReference type="AlphaFoldDB" id="A0A6A4WZ87"/>
<evidence type="ECO:0000256" key="1">
    <source>
        <dbReference type="SAM" id="MobiDB-lite"/>
    </source>
</evidence>
<keyword evidence="4" id="KW-1185">Reference proteome</keyword>
<feature type="compositionally biased region" description="Polar residues" evidence="1">
    <location>
        <begin position="9"/>
        <end position="28"/>
    </location>
</feature>
<feature type="compositionally biased region" description="Basic and acidic residues" evidence="1">
    <location>
        <begin position="36"/>
        <end position="46"/>
    </location>
</feature>